<dbReference type="Pfam" id="PF02458">
    <property type="entry name" value="Transferase"/>
    <property type="match status" value="1"/>
</dbReference>
<dbReference type="EMBL" id="JAVIJP010000054">
    <property type="protein sequence ID" value="KAL3623810.1"/>
    <property type="molecule type" value="Genomic_DNA"/>
</dbReference>
<evidence type="ECO:0000313" key="3">
    <source>
        <dbReference type="Proteomes" id="UP001632038"/>
    </source>
</evidence>
<dbReference type="AlphaFoldDB" id="A0ABD3C209"/>
<comment type="caution">
    <text evidence="2">The sequence shown here is derived from an EMBL/GenBank/DDBJ whole genome shotgun (WGS) entry which is preliminary data.</text>
</comment>
<dbReference type="PANTHER" id="PTHR31642">
    <property type="entry name" value="TRICHOTHECENE 3-O-ACETYLTRANSFERASE"/>
    <property type="match status" value="1"/>
</dbReference>
<sequence length="448" mass="50257">MATITPNPAMQDLKITYKQSLLVYPSQQTQQKTLFLSNIDHFLNFNVPIAHFFRANPDYPPQIVAERLKLALEKVLVPYDFMAGRVKWNHELGRAEIECNGSGVGFVVACSEFSVDEIGDLGCPNLGFKQLAVQKLDHLDEHDQPLCIFQVTSFKCGGFAIGVSINHILLDGVASKSFQENLASQAFSDHKPLTSIPLHDRRLLAARSPPLVTFPHPEFIKPIGPVLGLPIIGSKQALDYTILKLTSKDINFLKAKAINKASSTALKITTFNVISALIWRCRALSSFDIDNTDKEKTVSVYNVVDLRSRLDLPFEYCGNAILGGYASAKCQEIGKMEFWEMVKMVQEGVDRMTGEYARSGIDWMEINKGMPLGDSIVSSWLRLGFDQVVFPWGKPVCCVPVVNQLERLCWVFADGVDGVNVLVQRPVEEMERFRFHFLDFFENDNNSK</sequence>
<dbReference type="PANTHER" id="PTHR31642:SF189">
    <property type="entry name" value="ACYLTRANSFERASE GLAUCE"/>
    <property type="match status" value="1"/>
</dbReference>
<reference evidence="3" key="1">
    <citation type="journal article" date="2024" name="IScience">
        <title>Strigolactones Initiate the Formation of Haustorium-like Structures in Castilleja.</title>
        <authorList>
            <person name="Buerger M."/>
            <person name="Peterson D."/>
            <person name="Chory J."/>
        </authorList>
    </citation>
    <scope>NUCLEOTIDE SEQUENCE [LARGE SCALE GENOMIC DNA]</scope>
</reference>
<proteinExistence type="inferred from homology"/>
<name>A0ABD3C209_9LAMI</name>
<organism evidence="2 3">
    <name type="scientific">Castilleja foliolosa</name>
    <dbReference type="NCBI Taxonomy" id="1961234"/>
    <lineage>
        <taxon>Eukaryota</taxon>
        <taxon>Viridiplantae</taxon>
        <taxon>Streptophyta</taxon>
        <taxon>Embryophyta</taxon>
        <taxon>Tracheophyta</taxon>
        <taxon>Spermatophyta</taxon>
        <taxon>Magnoliopsida</taxon>
        <taxon>eudicotyledons</taxon>
        <taxon>Gunneridae</taxon>
        <taxon>Pentapetalae</taxon>
        <taxon>asterids</taxon>
        <taxon>lamiids</taxon>
        <taxon>Lamiales</taxon>
        <taxon>Orobanchaceae</taxon>
        <taxon>Pedicularideae</taxon>
        <taxon>Castillejinae</taxon>
        <taxon>Castilleja</taxon>
    </lineage>
</organism>
<dbReference type="Gene3D" id="3.30.559.10">
    <property type="entry name" value="Chloramphenicol acetyltransferase-like domain"/>
    <property type="match status" value="2"/>
</dbReference>
<gene>
    <name evidence="2" type="ORF">CASFOL_032626</name>
</gene>
<dbReference type="InterPro" id="IPR023213">
    <property type="entry name" value="CAT-like_dom_sf"/>
</dbReference>
<evidence type="ECO:0000313" key="2">
    <source>
        <dbReference type="EMBL" id="KAL3623810.1"/>
    </source>
</evidence>
<dbReference type="Proteomes" id="UP001632038">
    <property type="component" value="Unassembled WGS sequence"/>
</dbReference>
<keyword evidence="3" id="KW-1185">Reference proteome</keyword>
<protein>
    <submittedName>
        <fullName evidence="2">Uncharacterized protein</fullName>
    </submittedName>
</protein>
<comment type="similarity">
    <text evidence="1">Belongs to the plant acyltransferase family.</text>
</comment>
<accession>A0ABD3C209</accession>
<dbReference type="InterPro" id="IPR050317">
    <property type="entry name" value="Plant_Fungal_Acyltransferase"/>
</dbReference>
<evidence type="ECO:0000256" key="1">
    <source>
        <dbReference type="ARBA" id="ARBA00009861"/>
    </source>
</evidence>